<evidence type="ECO:0000256" key="11">
    <source>
        <dbReference type="SAM" id="Phobius"/>
    </source>
</evidence>
<dbReference type="InterPro" id="IPR002550">
    <property type="entry name" value="CNNM"/>
</dbReference>
<dbReference type="SMART" id="SM01091">
    <property type="entry name" value="CorC_HlyC"/>
    <property type="match status" value="1"/>
</dbReference>
<evidence type="ECO:0000256" key="7">
    <source>
        <dbReference type="ARBA" id="ARBA00023122"/>
    </source>
</evidence>
<dbReference type="EMBL" id="CP017812">
    <property type="protein sequence ID" value="AOZ72485.1"/>
    <property type="molecule type" value="Genomic_DNA"/>
</dbReference>
<dbReference type="Proteomes" id="UP000176288">
    <property type="component" value="Chromosome"/>
</dbReference>
<evidence type="ECO:0000256" key="4">
    <source>
        <dbReference type="ARBA" id="ARBA00022692"/>
    </source>
</evidence>
<dbReference type="InterPro" id="IPR044751">
    <property type="entry name" value="Ion_transp-like_CBS"/>
</dbReference>
<dbReference type="PANTHER" id="PTHR43099:SF6">
    <property type="entry name" value="UPF0053 PROTEIN RV1842C"/>
    <property type="match status" value="1"/>
</dbReference>
<proteinExistence type="inferred from homology"/>
<dbReference type="PROSITE" id="PS51846">
    <property type="entry name" value="CNNM"/>
    <property type="match status" value="1"/>
</dbReference>
<dbReference type="AlphaFoldDB" id="A0A1D9MJK0"/>
<dbReference type="GO" id="GO:0050660">
    <property type="term" value="F:flavin adenine dinucleotide binding"/>
    <property type="evidence" value="ECO:0007669"/>
    <property type="project" value="InterPro"/>
</dbReference>
<dbReference type="OrthoDB" id="110231at2"/>
<evidence type="ECO:0000256" key="8">
    <source>
        <dbReference type="ARBA" id="ARBA00023136"/>
    </source>
</evidence>
<dbReference type="FunFam" id="3.10.580.10:FF:000002">
    <property type="entry name" value="Magnesium/cobalt efflux protein CorC"/>
    <property type="match status" value="1"/>
</dbReference>
<name>A0A1D9MJK0_9ACTO</name>
<dbReference type="InterPro" id="IPR036318">
    <property type="entry name" value="FAD-bd_PCMH-like_sf"/>
</dbReference>
<evidence type="ECO:0000259" key="12">
    <source>
        <dbReference type="PROSITE" id="PS51371"/>
    </source>
</evidence>
<dbReference type="CDD" id="cd04590">
    <property type="entry name" value="CBS_pair_CorC_HlyC_assoc"/>
    <property type="match status" value="1"/>
</dbReference>
<keyword evidence="8 10" id="KW-0472">Membrane</keyword>
<dbReference type="Pfam" id="PF01595">
    <property type="entry name" value="CNNM"/>
    <property type="match status" value="1"/>
</dbReference>
<dbReference type="SUPFAM" id="SSF56176">
    <property type="entry name" value="FAD-binding/transporter-associated domain-like"/>
    <property type="match status" value="1"/>
</dbReference>
<dbReference type="InterPro" id="IPR005170">
    <property type="entry name" value="Transptr-assoc_dom"/>
</dbReference>
<feature type="transmembrane region" description="Helical" evidence="11">
    <location>
        <begin position="98"/>
        <end position="120"/>
    </location>
</feature>
<dbReference type="Gene3D" id="3.30.465.10">
    <property type="match status" value="1"/>
</dbReference>
<dbReference type="GO" id="GO:0005886">
    <property type="term" value="C:plasma membrane"/>
    <property type="evidence" value="ECO:0007669"/>
    <property type="project" value="UniProtKB-SubCell"/>
</dbReference>
<evidence type="ECO:0000256" key="3">
    <source>
        <dbReference type="ARBA" id="ARBA00022475"/>
    </source>
</evidence>
<keyword evidence="3" id="KW-1003">Cell membrane</keyword>
<evidence type="ECO:0000256" key="1">
    <source>
        <dbReference type="ARBA" id="ARBA00004651"/>
    </source>
</evidence>
<evidence type="ECO:0000256" key="2">
    <source>
        <dbReference type="ARBA" id="ARBA00006337"/>
    </source>
</evidence>
<dbReference type="KEGG" id="avu:BK816_03565"/>
<keyword evidence="15" id="KW-1185">Reference proteome</keyword>
<dbReference type="Pfam" id="PF00571">
    <property type="entry name" value="CBS"/>
    <property type="match status" value="2"/>
</dbReference>
<feature type="domain" description="CBS" evidence="12">
    <location>
        <begin position="222"/>
        <end position="281"/>
    </location>
</feature>
<evidence type="ECO:0008006" key="16">
    <source>
        <dbReference type="Google" id="ProtNLM"/>
    </source>
</evidence>
<dbReference type="InterPro" id="IPR016169">
    <property type="entry name" value="FAD-bd_PCMH_sub2"/>
</dbReference>
<dbReference type="PROSITE" id="PS51371">
    <property type="entry name" value="CBS"/>
    <property type="match status" value="2"/>
</dbReference>
<dbReference type="STRING" id="1912795.BK816_03565"/>
<keyword evidence="5" id="KW-0677">Repeat</keyword>
<sequence>MWLDLFLILCGVVLTLGTALFVAAEFALVALDQALVEQKIAAGQSEHKATLKALKKLSTQLSGAQVGITLTTILLGYTTQTALGKIFTNWGLAWELNLAIATTIGLFSAAVIVNLASMLFGELIPKNLALADPLKMAARVAPWQMVFTKVMYPLIVVLNGSANWVLKRFGLNAVEELSSARSAPELAALVKHSAQEGMLDEQTATIFTKSVQLGELEAVDVMTHRSSMHWIKAEQSAAEVIALARKTGHSRFPVIGEDIDDVLGIVYLRRAVAVPADKREEVPASSQSLMTPAHRVPQSASLAPVLIELREGGFQMAIVVDEYGGTAGLLTLEDIVEEIVGEVADEHDRRSRTGTRKVGDDWIVPGLLRPDELEELAGLTVPDDGPYETLGGLMMQRLGRIPQVGDKVEVNDIHLKVRRMDGRRIESLLVSPQSPPAEETIVVNLSMEETN</sequence>
<reference evidence="14 15" key="1">
    <citation type="submission" date="2016-10" db="EMBL/GenBank/DDBJ databases">
        <title>Actinomyces aegypiusis sp. nov., isolated from the Aegypius monachus in Qinghai Tibet Plateau China.</title>
        <authorList>
            <person name="Wang Y."/>
        </authorList>
    </citation>
    <scope>NUCLEOTIDE SEQUENCE [LARGE SCALE GENOMIC DNA]</scope>
    <source>
        <strain evidence="14 15">VUL4_3</strain>
    </source>
</reference>
<evidence type="ECO:0000256" key="5">
    <source>
        <dbReference type="ARBA" id="ARBA00022737"/>
    </source>
</evidence>
<evidence type="ECO:0000256" key="6">
    <source>
        <dbReference type="ARBA" id="ARBA00022989"/>
    </source>
</evidence>
<feature type="transmembrane region" description="Helical" evidence="11">
    <location>
        <begin position="6"/>
        <end position="31"/>
    </location>
</feature>
<evidence type="ECO:0000256" key="9">
    <source>
        <dbReference type="PROSITE-ProRule" id="PRU00703"/>
    </source>
</evidence>
<dbReference type="Gene3D" id="3.10.580.10">
    <property type="entry name" value="CBS-domain"/>
    <property type="match status" value="1"/>
</dbReference>
<keyword evidence="4 10" id="KW-0812">Transmembrane</keyword>
<dbReference type="InterPro" id="IPR046342">
    <property type="entry name" value="CBS_dom_sf"/>
</dbReference>
<dbReference type="Pfam" id="PF03471">
    <property type="entry name" value="CorC_HlyC"/>
    <property type="match status" value="1"/>
</dbReference>
<keyword evidence="6 10" id="KW-1133">Transmembrane helix</keyword>
<comment type="subcellular location">
    <subcellularLocation>
        <location evidence="1">Cell membrane</location>
        <topology evidence="1">Multi-pass membrane protein</topology>
    </subcellularLocation>
</comment>
<feature type="domain" description="CNNM transmembrane" evidence="13">
    <location>
        <begin position="1"/>
        <end position="203"/>
    </location>
</feature>
<gene>
    <name evidence="14" type="ORF">BK816_03565</name>
</gene>
<evidence type="ECO:0000256" key="10">
    <source>
        <dbReference type="PROSITE-ProRule" id="PRU01193"/>
    </source>
</evidence>
<feature type="transmembrane region" description="Helical" evidence="11">
    <location>
        <begin position="61"/>
        <end position="78"/>
    </location>
</feature>
<dbReference type="PANTHER" id="PTHR43099">
    <property type="entry name" value="UPF0053 PROTEIN YRKA"/>
    <property type="match status" value="1"/>
</dbReference>
<feature type="domain" description="CBS" evidence="12">
    <location>
        <begin position="289"/>
        <end position="346"/>
    </location>
</feature>
<evidence type="ECO:0000313" key="15">
    <source>
        <dbReference type="Proteomes" id="UP000176288"/>
    </source>
</evidence>
<dbReference type="InterPro" id="IPR051676">
    <property type="entry name" value="UPF0053_domain"/>
</dbReference>
<keyword evidence="7 9" id="KW-0129">CBS domain</keyword>
<comment type="similarity">
    <text evidence="2">Belongs to the UPF0053 family.</text>
</comment>
<protein>
    <recommendedName>
        <fullName evidence="16">HlyC/CorC family transporter</fullName>
    </recommendedName>
</protein>
<dbReference type="InterPro" id="IPR000644">
    <property type="entry name" value="CBS_dom"/>
</dbReference>
<dbReference type="RefSeq" id="WP_071163951.1">
    <property type="nucleotide sequence ID" value="NZ_CP017812.1"/>
</dbReference>
<evidence type="ECO:0000313" key="14">
    <source>
        <dbReference type="EMBL" id="AOZ72485.1"/>
    </source>
</evidence>
<accession>A0A1D9MJK0</accession>
<dbReference type="SUPFAM" id="SSF54631">
    <property type="entry name" value="CBS-domain pair"/>
    <property type="match status" value="1"/>
</dbReference>
<organism evidence="14 15">
    <name type="scientific">Boudabousia tangfeifanii</name>
    <dbReference type="NCBI Taxonomy" id="1912795"/>
    <lineage>
        <taxon>Bacteria</taxon>
        <taxon>Bacillati</taxon>
        <taxon>Actinomycetota</taxon>
        <taxon>Actinomycetes</taxon>
        <taxon>Actinomycetales</taxon>
        <taxon>Actinomycetaceae</taxon>
        <taxon>Boudabousia</taxon>
    </lineage>
</organism>
<evidence type="ECO:0000259" key="13">
    <source>
        <dbReference type="PROSITE" id="PS51846"/>
    </source>
</evidence>